<evidence type="ECO:0000256" key="3">
    <source>
        <dbReference type="ARBA" id="ARBA00022448"/>
    </source>
</evidence>
<accession>A0ABN9YNE2</accession>
<feature type="transmembrane region" description="Helical" evidence="7">
    <location>
        <begin position="48"/>
        <end position="69"/>
    </location>
</feature>
<dbReference type="InterPro" id="IPR020846">
    <property type="entry name" value="MFS_dom"/>
</dbReference>
<dbReference type="PANTHER" id="PTHR23514:SF3">
    <property type="entry name" value="BYPASS OF STOP CODON PROTEIN 6"/>
    <property type="match status" value="1"/>
</dbReference>
<keyword evidence="4 7" id="KW-0812">Transmembrane</keyword>
<feature type="transmembrane region" description="Helical" evidence="7">
    <location>
        <begin position="170"/>
        <end position="187"/>
    </location>
</feature>
<feature type="transmembrane region" description="Helical" evidence="7">
    <location>
        <begin position="254"/>
        <end position="275"/>
    </location>
</feature>
<dbReference type="InterPro" id="IPR036259">
    <property type="entry name" value="MFS_trans_sf"/>
</dbReference>
<feature type="transmembrane region" description="Helical" evidence="7">
    <location>
        <begin position="282"/>
        <end position="301"/>
    </location>
</feature>
<dbReference type="EMBL" id="CAUZLT010000001">
    <property type="protein sequence ID" value="CAK1225486.1"/>
    <property type="molecule type" value="Genomic_DNA"/>
</dbReference>
<sequence>MPNTQSRWNPKTLNHRFWILAVSLSIATGKGIAPALPALQKAFSDYPATMVNLLATIPQIPALIVLLFSGQLANRFGIKRVIATGILLMAVTGVLPSVLSNFWLIFITRLFFGVGIGLVNSLAITLIDFVYEGDDQAQMLGNRSAFEPIGLTVINLGVGALLAVSWQVSFLAYALLFIVGWGFIRVVPEYQPRKKSVQADSESGQVSKREHPKYLLPIIGSAVYCGLLTVGMSIVNVYTPYFVLAYHLGGSMTASVIITVYTLTSMVMGFLFGTFFHFLRRYIFLFGLFFMGVGAVCFYFAHGLVTLTLAVIVVGLSYPMAGTYLFNTIANRVPQKMAGLANSILLVGCNAGTALAPAVVAFLNVLGPKSALDSGIRLYGELMFLLLLLTALLMWWSRKKGVSKIS</sequence>
<feature type="transmembrane region" description="Helical" evidence="7">
    <location>
        <begin position="17"/>
        <end position="36"/>
    </location>
</feature>
<keyword evidence="5 7" id="KW-1133">Transmembrane helix</keyword>
<evidence type="ECO:0000313" key="9">
    <source>
        <dbReference type="EMBL" id="CAK1225486.1"/>
    </source>
</evidence>
<organism evidence="9 10">
    <name type="scientific">Fructobacillus tropaeoli</name>
    <dbReference type="NCBI Taxonomy" id="709323"/>
    <lineage>
        <taxon>Bacteria</taxon>
        <taxon>Bacillati</taxon>
        <taxon>Bacillota</taxon>
        <taxon>Bacilli</taxon>
        <taxon>Lactobacillales</taxon>
        <taxon>Lactobacillaceae</taxon>
        <taxon>Fructobacillus</taxon>
    </lineage>
</organism>
<dbReference type="PANTHER" id="PTHR23514">
    <property type="entry name" value="BYPASS OF STOP CODON PROTEIN 6"/>
    <property type="match status" value="1"/>
</dbReference>
<feature type="domain" description="Major facilitator superfamily (MFS) profile" evidence="8">
    <location>
        <begin position="1"/>
        <end position="398"/>
    </location>
</feature>
<feature type="transmembrane region" description="Helical" evidence="7">
    <location>
        <begin position="307"/>
        <end position="327"/>
    </location>
</feature>
<evidence type="ECO:0000259" key="8">
    <source>
        <dbReference type="PROSITE" id="PS50850"/>
    </source>
</evidence>
<dbReference type="PROSITE" id="PS50850">
    <property type="entry name" value="MFS"/>
    <property type="match status" value="1"/>
</dbReference>
<keyword evidence="3" id="KW-0813">Transport</keyword>
<feature type="transmembrane region" description="Helical" evidence="7">
    <location>
        <begin position="81"/>
        <end position="104"/>
    </location>
</feature>
<feature type="transmembrane region" description="Helical" evidence="7">
    <location>
        <begin position="145"/>
        <end position="164"/>
    </location>
</feature>
<keyword evidence="10" id="KW-1185">Reference proteome</keyword>
<feature type="transmembrane region" description="Helical" evidence="7">
    <location>
        <begin position="339"/>
        <end position="366"/>
    </location>
</feature>
<comment type="caution">
    <text evidence="9">The sequence shown here is derived from an EMBL/GenBank/DDBJ whole genome shotgun (WGS) entry which is preliminary data.</text>
</comment>
<dbReference type="InterPro" id="IPR011701">
    <property type="entry name" value="MFS"/>
</dbReference>
<evidence type="ECO:0000256" key="4">
    <source>
        <dbReference type="ARBA" id="ARBA00022692"/>
    </source>
</evidence>
<proteinExistence type="inferred from homology"/>
<evidence type="ECO:0000256" key="7">
    <source>
        <dbReference type="SAM" id="Phobius"/>
    </source>
</evidence>
<evidence type="ECO:0000256" key="6">
    <source>
        <dbReference type="ARBA" id="ARBA00023136"/>
    </source>
</evidence>
<dbReference type="RefSeq" id="WP_203618193.1">
    <property type="nucleotide sequence ID" value="NZ_BOJU01000002.1"/>
</dbReference>
<dbReference type="SUPFAM" id="SSF103473">
    <property type="entry name" value="MFS general substrate transporter"/>
    <property type="match status" value="1"/>
</dbReference>
<comment type="similarity">
    <text evidence="2">Belongs to the major facilitator superfamily.</text>
</comment>
<evidence type="ECO:0000256" key="5">
    <source>
        <dbReference type="ARBA" id="ARBA00022989"/>
    </source>
</evidence>
<dbReference type="Pfam" id="PF07690">
    <property type="entry name" value="MFS_1"/>
    <property type="match status" value="1"/>
</dbReference>
<dbReference type="Gene3D" id="1.20.1250.20">
    <property type="entry name" value="MFS general substrate transporter like domains"/>
    <property type="match status" value="2"/>
</dbReference>
<keyword evidence="6 7" id="KW-0472">Membrane</keyword>
<evidence type="ECO:0000256" key="1">
    <source>
        <dbReference type="ARBA" id="ARBA00004651"/>
    </source>
</evidence>
<reference evidence="9 10" key="1">
    <citation type="submission" date="2023-10" db="EMBL/GenBank/DDBJ databases">
        <authorList>
            <person name="Botero Cardona J."/>
        </authorList>
    </citation>
    <scope>NUCLEOTIDE SEQUENCE [LARGE SCALE GENOMIC DNA]</scope>
    <source>
        <strain evidence="9 10">R-53137</strain>
    </source>
</reference>
<comment type="subcellular location">
    <subcellularLocation>
        <location evidence="1">Cell membrane</location>
        <topology evidence="1">Multi-pass membrane protein</topology>
    </subcellularLocation>
</comment>
<dbReference type="Proteomes" id="UP001314262">
    <property type="component" value="Unassembled WGS sequence"/>
</dbReference>
<feature type="transmembrane region" description="Helical" evidence="7">
    <location>
        <begin position="378"/>
        <end position="396"/>
    </location>
</feature>
<protein>
    <submittedName>
        <fullName evidence="9">MFS family (AraJ)</fullName>
    </submittedName>
</protein>
<gene>
    <name evidence="9" type="ORF">R53137_KAKDMLNK_00097</name>
</gene>
<evidence type="ECO:0000256" key="2">
    <source>
        <dbReference type="ARBA" id="ARBA00008335"/>
    </source>
</evidence>
<name>A0ABN9YNE2_9LACO</name>
<feature type="transmembrane region" description="Helical" evidence="7">
    <location>
        <begin position="214"/>
        <end position="234"/>
    </location>
</feature>
<evidence type="ECO:0000313" key="10">
    <source>
        <dbReference type="Proteomes" id="UP001314262"/>
    </source>
</evidence>
<dbReference type="InterPro" id="IPR051788">
    <property type="entry name" value="MFS_Transporter"/>
</dbReference>
<feature type="transmembrane region" description="Helical" evidence="7">
    <location>
        <begin position="110"/>
        <end position="133"/>
    </location>
</feature>